<dbReference type="OrthoDB" id="5046242at2759"/>
<organism evidence="2 3">
    <name type="scientific">Pichia californica</name>
    <dbReference type="NCBI Taxonomy" id="460514"/>
    <lineage>
        <taxon>Eukaryota</taxon>
        <taxon>Fungi</taxon>
        <taxon>Dikarya</taxon>
        <taxon>Ascomycota</taxon>
        <taxon>Saccharomycotina</taxon>
        <taxon>Pichiomycetes</taxon>
        <taxon>Pichiales</taxon>
        <taxon>Pichiaceae</taxon>
        <taxon>Pichia</taxon>
    </lineage>
</organism>
<keyword evidence="3" id="KW-1185">Reference proteome</keyword>
<dbReference type="AlphaFoldDB" id="A0A9P7BEU6"/>
<sequence>MNKEIPKTQVIVVGAGIAGIKTSLDLAKNGISSLILESRDRLGGRLHTIKFGKSNLPIDLGASWFHDCYDNPLLKKYWESNKIDFNFDDGKFTYYNEDGLISDNEKLKPVLEEIKIYLQSLYDKLSIDKDISIKQAIYNYIKEKKWCLTDYQIRHVPQLVRYFELWIGSSWEILSARTIAADTHKGRDAMVLNGYVNVFNSELEELINSTGLESVNEIIDPKSNYFTKSGGCSIKLNSIVYKIQWDSKNKEINVSIKDSITGKIQNFRSDYIVLTVPLSILKLTNLNELGAIEWIPSLPINFKNSLNKISFSSLGKLFFEFPEVFWNLEDDRLFSFANVDEEYYKSTKIDLGSHSSYNFINSRFDKPIELNGKIPNGLDYSILFLNLAKTTKKPIILALIATPLTQYIEKQDLNTIFKVFKPVFARISNLKECKIPKPLSIETSKWSSDPFSRGSYTGVTIGDDYESALEYFINPKEIFENSGRVRFAGEGTTDDGNGCVHAAWETGKREAANISKMINKAKL</sequence>
<dbReference type="InterPro" id="IPR002937">
    <property type="entry name" value="Amino_oxidase"/>
</dbReference>
<dbReference type="SUPFAM" id="SSF54373">
    <property type="entry name" value="FAD-linked reductases, C-terminal domain"/>
    <property type="match status" value="1"/>
</dbReference>
<dbReference type="Gene3D" id="3.90.660.10">
    <property type="match status" value="1"/>
</dbReference>
<comment type="caution">
    <text evidence="2">The sequence shown here is derived from an EMBL/GenBank/DDBJ whole genome shotgun (WGS) entry which is preliminary data.</text>
</comment>
<evidence type="ECO:0000259" key="1">
    <source>
        <dbReference type="Pfam" id="PF01593"/>
    </source>
</evidence>
<dbReference type="InterPro" id="IPR050281">
    <property type="entry name" value="Flavin_monoamine_oxidase"/>
</dbReference>
<dbReference type="GO" id="GO:0016491">
    <property type="term" value="F:oxidoreductase activity"/>
    <property type="evidence" value="ECO:0007669"/>
    <property type="project" value="InterPro"/>
</dbReference>
<evidence type="ECO:0000313" key="3">
    <source>
        <dbReference type="Proteomes" id="UP000697127"/>
    </source>
</evidence>
<accession>A0A9P7BEU6</accession>
<name>A0A9P7BEU6_9ASCO</name>
<evidence type="ECO:0000313" key="2">
    <source>
        <dbReference type="EMBL" id="KAG0688246.1"/>
    </source>
</evidence>
<dbReference type="PANTHER" id="PTHR10742:SF410">
    <property type="entry name" value="LYSINE-SPECIFIC HISTONE DEMETHYLASE 2"/>
    <property type="match status" value="1"/>
</dbReference>
<dbReference type="Proteomes" id="UP000697127">
    <property type="component" value="Unassembled WGS sequence"/>
</dbReference>
<dbReference type="Gene3D" id="3.50.50.60">
    <property type="entry name" value="FAD/NAD(P)-binding domain"/>
    <property type="match status" value="1"/>
</dbReference>
<dbReference type="EMBL" id="PUHW01000169">
    <property type="protein sequence ID" value="KAG0688246.1"/>
    <property type="molecule type" value="Genomic_DNA"/>
</dbReference>
<dbReference type="PANTHER" id="PTHR10742">
    <property type="entry name" value="FLAVIN MONOAMINE OXIDASE"/>
    <property type="match status" value="1"/>
</dbReference>
<feature type="domain" description="Amine oxidase" evidence="1">
    <location>
        <begin position="17"/>
        <end position="514"/>
    </location>
</feature>
<gene>
    <name evidence="2" type="ORF">C6P40_001223</name>
</gene>
<dbReference type="Pfam" id="PF01593">
    <property type="entry name" value="Amino_oxidase"/>
    <property type="match status" value="1"/>
</dbReference>
<reference evidence="2" key="1">
    <citation type="submission" date="2020-11" db="EMBL/GenBank/DDBJ databases">
        <title>Kefir isolates.</title>
        <authorList>
            <person name="Marcisauskas S."/>
            <person name="Kim Y."/>
            <person name="Blasche S."/>
        </authorList>
    </citation>
    <scope>NUCLEOTIDE SEQUENCE</scope>
    <source>
        <strain evidence="2">Olga-1</strain>
    </source>
</reference>
<dbReference type="InterPro" id="IPR036188">
    <property type="entry name" value="FAD/NAD-bd_sf"/>
</dbReference>
<proteinExistence type="predicted"/>
<protein>
    <recommendedName>
        <fullName evidence="1">Amine oxidase domain-containing protein</fullName>
    </recommendedName>
</protein>
<dbReference type="SUPFAM" id="SSF51905">
    <property type="entry name" value="FAD/NAD(P)-binding domain"/>
    <property type="match status" value="1"/>
</dbReference>